<keyword evidence="7" id="KW-1185">Reference proteome</keyword>
<evidence type="ECO:0000259" key="5">
    <source>
        <dbReference type="Pfam" id="PF16327"/>
    </source>
</evidence>
<feature type="transmembrane region" description="Helical" evidence="3">
    <location>
        <begin position="105"/>
        <end position="123"/>
    </location>
</feature>
<feature type="transmembrane region" description="Helical" evidence="3">
    <location>
        <begin position="438"/>
        <end position="458"/>
    </location>
</feature>
<keyword evidence="3" id="KW-0472">Membrane</keyword>
<organism evidence="6 7">
    <name type="scientific">Phaeocystidibacter marisrubri</name>
    <dbReference type="NCBI Taxonomy" id="1577780"/>
    <lineage>
        <taxon>Bacteria</taxon>
        <taxon>Pseudomonadati</taxon>
        <taxon>Bacteroidota</taxon>
        <taxon>Flavobacteriia</taxon>
        <taxon>Flavobacteriales</taxon>
        <taxon>Phaeocystidibacteraceae</taxon>
        <taxon>Phaeocystidibacter</taxon>
    </lineage>
</organism>
<dbReference type="InterPro" id="IPR002541">
    <property type="entry name" value="Cyt_c_assembly"/>
</dbReference>
<proteinExistence type="inferred from homology"/>
<dbReference type="PRINTS" id="PR01410">
    <property type="entry name" value="CCBIOGENESIS"/>
</dbReference>
<feature type="transmembrane region" description="Helical" evidence="3">
    <location>
        <begin position="52"/>
        <end position="71"/>
    </location>
</feature>
<evidence type="ECO:0000256" key="1">
    <source>
        <dbReference type="ARBA" id="ARBA00009186"/>
    </source>
</evidence>
<evidence type="ECO:0000313" key="6">
    <source>
        <dbReference type="EMBL" id="KAB2818176.1"/>
    </source>
</evidence>
<feature type="transmembrane region" description="Helical" evidence="3">
    <location>
        <begin position="341"/>
        <end position="363"/>
    </location>
</feature>
<dbReference type="EMBL" id="WBVQ01000001">
    <property type="protein sequence ID" value="KAB2818176.1"/>
    <property type="molecule type" value="Genomic_DNA"/>
</dbReference>
<dbReference type="Proteomes" id="UP000484164">
    <property type="component" value="Unassembled WGS sequence"/>
</dbReference>
<dbReference type="GO" id="GO:0017004">
    <property type="term" value="P:cytochrome complex assembly"/>
    <property type="evidence" value="ECO:0007669"/>
    <property type="project" value="UniProtKB-KW"/>
</dbReference>
<evidence type="ECO:0000256" key="3">
    <source>
        <dbReference type="SAM" id="Phobius"/>
    </source>
</evidence>
<dbReference type="OrthoDB" id="9814290at2"/>
<accession>A0A6L3ZJH7</accession>
<feature type="domain" description="Cytochrome c-type biogenesis protein CcmF C-terminal" evidence="5">
    <location>
        <begin position="349"/>
        <end position="547"/>
    </location>
</feature>
<dbReference type="AlphaFoldDB" id="A0A6L3ZJH7"/>
<protein>
    <submittedName>
        <fullName evidence="6">Cytochrome C biogenesis protein</fullName>
    </submittedName>
</protein>
<dbReference type="RefSeq" id="WP_151692864.1">
    <property type="nucleotide sequence ID" value="NZ_BMGX01000002.1"/>
</dbReference>
<evidence type="ECO:0000259" key="4">
    <source>
        <dbReference type="Pfam" id="PF01578"/>
    </source>
</evidence>
<feature type="transmembrane region" description="Helical" evidence="3">
    <location>
        <begin position="13"/>
        <end position="32"/>
    </location>
</feature>
<name>A0A6L3ZJH7_9FLAO</name>
<keyword evidence="3" id="KW-1133">Transmembrane helix</keyword>
<evidence type="ECO:0000313" key="7">
    <source>
        <dbReference type="Proteomes" id="UP000484164"/>
    </source>
</evidence>
<keyword evidence="3" id="KW-0812">Transmembrane</keyword>
<feature type="transmembrane region" description="Helical" evidence="3">
    <location>
        <begin position="494"/>
        <end position="514"/>
    </location>
</feature>
<dbReference type="GO" id="GO:0020037">
    <property type="term" value="F:heme binding"/>
    <property type="evidence" value="ECO:0007669"/>
    <property type="project" value="InterPro"/>
</dbReference>
<feature type="transmembrane region" description="Helical" evidence="3">
    <location>
        <begin position="775"/>
        <end position="798"/>
    </location>
</feature>
<feature type="transmembrane region" description="Helical" evidence="3">
    <location>
        <begin position="240"/>
        <end position="261"/>
    </location>
</feature>
<feature type="transmembrane region" description="Helical" evidence="3">
    <location>
        <begin position="308"/>
        <end position="329"/>
    </location>
</feature>
<dbReference type="GO" id="GO:0015232">
    <property type="term" value="F:heme transmembrane transporter activity"/>
    <property type="evidence" value="ECO:0007669"/>
    <property type="project" value="InterPro"/>
</dbReference>
<dbReference type="PANTHER" id="PTHR43653:SF1">
    <property type="entry name" value="CYTOCHROME C-TYPE BIOGENESIS PROTEIN CCMF"/>
    <property type="match status" value="1"/>
</dbReference>
<gene>
    <name evidence="6" type="ORF">F8C82_07175</name>
</gene>
<dbReference type="InterPro" id="IPR032523">
    <property type="entry name" value="CcmF_C"/>
</dbReference>
<feature type="domain" description="Cytochrome c assembly protein" evidence="4">
    <location>
        <begin position="102"/>
        <end position="327"/>
    </location>
</feature>
<dbReference type="GO" id="GO:0016020">
    <property type="term" value="C:membrane"/>
    <property type="evidence" value="ECO:0007669"/>
    <property type="project" value="InterPro"/>
</dbReference>
<feature type="transmembrane region" description="Helical" evidence="3">
    <location>
        <begin position="209"/>
        <end position="228"/>
    </location>
</feature>
<feature type="transmembrane region" description="Helical" evidence="3">
    <location>
        <begin position="281"/>
        <end position="296"/>
    </location>
</feature>
<dbReference type="InterPro" id="IPR003567">
    <property type="entry name" value="Cyt_c_biogenesis"/>
</dbReference>
<comment type="caution">
    <text evidence="6">The sequence shown here is derived from an EMBL/GenBank/DDBJ whole genome shotgun (WGS) entry which is preliminary data.</text>
</comment>
<dbReference type="Pfam" id="PF16327">
    <property type="entry name" value="CcmF_C"/>
    <property type="match status" value="1"/>
</dbReference>
<dbReference type="PANTHER" id="PTHR43653">
    <property type="entry name" value="CYTOCHROME C ASSEMBLY PROTEIN-RELATED"/>
    <property type="match status" value="1"/>
</dbReference>
<comment type="similarity">
    <text evidence="1">Belongs to the CcmF/CycK/Ccl1/NrfE/CcsA family.</text>
</comment>
<dbReference type="Pfam" id="PF01578">
    <property type="entry name" value="Cytochrom_C_asm"/>
    <property type="match status" value="1"/>
</dbReference>
<keyword evidence="2" id="KW-0201">Cytochrome c-type biogenesis</keyword>
<evidence type="ECO:0000256" key="2">
    <source>
        <dbReference type="ARBA" id="ARBA00022748"/>
    </source>
</evidence>
<reference evidence="6 7" key="1">
    <citation type="submission" date="2019-10" db="EMBL/GenBank/DDBJ databases">
        <title>Genome sequence of Phaeocystidibacter marisrubri JCM30614 (type strain).</title>
        <authorList>
            <person name="Bowman J.P."/>
        </authorList>
    </citation>
    <scope>NUCLEOTIDE SEQUENCE [LARGE SCALE GENOMIC DNA]</scope>
    <source>
        <strain evidence="6 7">JCM 30614</strain>
    </source>
</reference>
<sequence length="805" mass="91650">MEYIGEHLFVGDLGRFFVILSFATSILALFAYGKFWQREDRLEWRKLGRASYLMHAISVFGIVGTLFYMMLNHYYEYSYVWNHTSNELPTRYMFSSFWEGQEGSFLLWMFWHAVLGIIVMFTAKKWESSTMSVIVVIQAFLASMLLGIYIGDTKIGLSPFLLIRELPEYIGLPWTKNANYLLLIDEFKNGRGLNPLLQNYWMTIHPPTLFLGFASTLIPFAYAIGGLLTGNHKDWVKPALPWAFFSVGILGIGILMGGAWAYEALSFGGFWAWDPVENASLVPWLMMVGAAHLLLIQKNRGGSLPSAYLLTILSFLLILYSTFLTRSGILGDSSVHSFVDLGLHAQLLLVLLGFVIGSFALYFWRFKQFKKMGKEDELSSREFWMFIGAMVLLLSSLQITFSTSIPVWNSLFGPDGWIPLFTEKLANPNDPVQHYNRYQLPFAIVTGLLVAFGQFLTYKRSTAKQFWKSISASIFITLVLTVVMVLTLGMKHPLYIVMLFTSTWAVIANLDFWFRVGRKWKGISGPSVAHVGFGMILLGTLISQGQQEVITQNQSFLADDLPANKNKLLVLNDTAETRGYKMQWTNRSTDGRNIYFDLNIWEPGDENVSFSVQPFFQINERMGNVPEPSTQHYWNRDIYTHVTYADLRDSATRFNPWQNEIEAQLEVSDPHFIFNKHQLTLDSVIVYDIQAADGQFSGATVGAALSIRTMQDSIYHAIPIYHITTEGESFEDAIIEEVGLKFQFASADANQQKIIIKAWEHREAQEDVIIVQAIVFPYINILWIGCILMGIGSFMAVYQRLKKKS</sequence>
<feature type="transmembrane region" description="Helical" evidence="3">
    <location>
        <begin position="470"/>
        <end position="488"/>
    </location>
</feature>
<feature type="transmembrane region" description="Helical" evidence="3">
    <location>
        <begin position="526"/>
        <end position="545"/>
    </location>
</feature>
<feature type="transmembrane region" description="Helical" evidence="3">
    <location>
        <begin position="383"/>
        <end position="401"/>
    </location>
</feature>
<feature type="transmembrane region" description="Helical" evidence="3">
    <location>
        <begin position="130"/>
        <end position="151"/>
    </location>
</feature>